<protein>
    <submittedName>
        <fullName evidence="1">Uncharacterized protein</fullName>
    </submittedName>
</protein>
<organism evidence="1 2">
    <name type="scientific">Agaricus bisporus var. burnettii</name>
    <dbReference type="NCBI Taxonomy" id="192524"/>
    <lineage>
        <taxon>Eukaryota</taxon>
        <taxon>Fungi</taxon>
        <taxon>Dikarya</taxon>
        <taxon>Basidiomycota</taxon>
        <taxon>Agaricomycotina</taxon>
        <taxon>Agaricomycetes</taxon>
        <taxon>Agaricomycetidae</taxon>
        <taxon>Agaricales</taxon>
        <taxon>Agaricineae</taxon>
        <taxon>Agaricaceae</taxon>
        <taxon>Agaricus</taxon>
    </lineage>
</organism>
<dbReference type="Proteomes" id="UP000629468">
    <property type="component" value="Unassembled WGS sequence"/>
</dbReference>
<proteinExistence type="predicted"/>
<sequence length="627" mass="70576">MKSWLKGKFTKAGMKRKAPNLNQLNTVNDARSPTTSVVHIETRRSEYEACQVDTIARGGFFSNTHHFVVKDSTLVDQSTNMINHGVGDKASTAKKLLSKHMIPGAAHDSSARDPPPKCHPGTRIKINELIVAWFYDEIKQEMILWISGPAGVDKSAIVQTFAEAFALTKCLGASLAVHIEPYCAFVSELLAFDPEIVNKSMEEQFKAFIIKPFVEKKIGRSSALLQPLSTIIIAGGWLEEIKIVRLAHAASGLFAFADVAIRFVGDPNYADPITRLDDVLSVVDGCRISSSDDQPFALLDALVLGAIAARKLLPGIDCVKGLSVVLGLPLNKVYASINDLYSLLDIPPLADVYDRTFRFHHASFVDFLRDATRSKKFHTSEENAGRDLMESSVRIWLDFKRSSTPGPCSGYVDQWSEYAFQFHSLGNQSADALRIFNSSFFGHIHRSLLGSLEERWSTVQREESEHHCNELLGLLREIDAGTVCYIFRLSVEVIGLWFDIWKTHREEFTSRGVVREIQLKWLHFESLEEQNQYHKYCIGMAMDDVFPRATWTPESFDEYTSYFKYTQQHYPKLQVLICGPSRSRFAMFVSKITKGDFQGLPPSTKLHNIVAKNTIIVFHCFPCSDDV</sequence>
<dbReference type="EMBL" id="JABXXO010000001">
    <property type="protein sequence ID" value="KAF7783920.1"/>
    <property type="molecule type" value="Genomic_DNA"/>
</dbReference>
<evidence type="ECO:0000313" key="2">
    <source>
        <dbReference type="Proteomes" id="UP000629468"/>
    </source>
</evidence>
<dbReference type="AlphaFoldDB" id="A0A8H7FA36"/>
<reference evidence="1 2" key="1">
    <citation type="journal article" name="Sci. Rep.">
        <title>Telomere-to-telomere assembled and centromere annotated genomes of the two main subspecies of the button mushroom Agaricus bisporus reveal especially polymorphic chromosome ends.</title>
        <authorList>
            <person name="Sonnenberg A.S.M."/>
            <person name="Sedaghat-Telgerd N."/>
            <person name="Lavrijssen B."/>
            <person name="Ohm R.A."/>
            <person name="Hendrickx P.M."/>
            <person name="Scholtmeijer K."/>
            <person name="Baars J.J.P."/>
            <person name="van Peer A."/>
        </authorList>
    </citation>
    <scope>NUCLEOTIDE SEQUENCE [LARGE SCALE GENOMIC DNA]</scope>
    <source>
        <strain evidence="1 2">H119_p4</strain>
    </source>
</reference>
<accession>A0A8H7FA36</accession>
<comment type="caution">
    <text evidence="1">The sequence shown here is derived from an EMBL/GenBank/DDBJ whole genome shotgun (WGS) entry which is preliminary data.</text>
</comment>
<evidence type="ECO:0000313" key="1">
    <source>
        <dbReference type="EMBL" id="KAF7783920.1"/>
    </source>
</evidence>
<name>A0A8H7FA36_AGABI</name>
<gene>
    <name evidence="1" type="ORF">Agabi119p4_85</name>
</gene>